<dbReference type="EMBL" id="JAKELO010000002">
    <property type="protein sequence ID" value="MDE4907979.1"/>
    <property type="molecule type" value="Genomic_DNA"/>
</dbReference>
<dbReference type="RefSeq" id="WP_274924619.1">
    <property type="nucleotide sequence ID" value="NZ_JAKELO010000002.1"/>
</dbReference>
<keyword evidence="3" id="KW-1185">Reference proteome</keyword>
<reference evidence="2" key="1">
    <citation type="submission" date="2022-01" db="EMBL/GenBank/DDBJ databases">
        <title>Draft genome of Methanogenium marinum DSM 15558.</title>
        <authorList>
            <person name="Chen S.-C."/>
            <person name="You Y.-T."/>
        </authorList>
    </citation>
    <scope>NUCLEOTIDE SEQUENCE</scope>
    <source>
        <strain evidence="2">DSM 15558</strain>
    </source>
</reference>
<evidence type="ECO:0000313" key="2">
    <source>
        <dbReference type="EMBL" id="MDE4907979.1"/>
    </source>
</evidence>
<name>A0A9Q4KSV7_9EURY</name>
<dbReference type="PANTHER" id="PTHR38149:SF1">
    <property type="entry name" value="ATPASE"/>
    <property type="match status" value="1"/>
</dbReference>
<sequence>MTETWNTALKKIVPGLSGCRAYPDTKHITYGANTYCVRSHSHEELRFCLPLLITDTAAGVACPDERGKDGAVWAALEHIKAQVPHVPALAPVGGRGTRHPRHCAAHTEPCTLICTPDGMGEALWKPNINNLLDKVGLHIQIRGALPYPGPPSVTAQHQVREALRELCNAIGEAEESVPQHQVETAVLMSIDQKSLRLRLPEEGVISFIADGSLMARKETEVRNHYRIAGPKEGIHIPFVCPETLTPAEFDCEGSGGSITGFAIHRREAVAIIGSNAEGKTTIIHGILSGVDDHAPGDGREGIVTRRGIERVAAGAYQLKGADVSLFFKSLPPGVNGTPKSASGVGSGSLVMAYECIRACAHRAPAILFDEDTSANNLLIPSSFQTEDVTPLSEVLHHQREALGETTLIFAAGSSDMLVARADTIIRLKDHVADAIPPKEFRAHLQEHLRQALLSLSG</sequence>
<dbReference type="PANTHER" id="PTHR38149">
    <property type="entry name" value="ATPASE"/>
    <property type="match status" value="1"/>
</dbReference>
<comment type="caution">
    <text evidence="2">The sequence shown here is derived from an EMBL/GenBank/DDBJ whole genome shotgun (WGS) entry which is preliminary data.</text>
</comment>
<dbReference type="AlphaFoldDB" id="A0A9Q4KSV7"/>
<organism evidence="2 3">
    <name type="scientific">Methanogenium marinum</name>
    <dbReference type="NCBI Taxonomy" id="348610"/>
    <lineage>
        <taxon>Archaea</taxon>
        <taxon>Methanobacteriati</taxon>
        <taxon>Methanobacteriota</taxon>
        <taxon>Stenosarchaea group</taxon>
        <taxon>Methanomicrobia</taxon>
        <taxon>Methanomicrobiales</taxon>
        <taxon>Methanomicrobiaceae</taxon>
        <taxon>Methanogenium</taxon>
    </lineage>
</organism>
<evidence type="ECO:0000313" key="3">
    <source>
        <dbReference type="Proteomes" id="UP001143747"/>
    </source>
</evidence>
<proteinExistence type="predicted"/>
<dbReference type="Pfam" id="PF09818">
    <property type="entry name" value="ABC_ATPase"/>
    <property type="match status" value="1"/>
</dbReference>
<accession>A0A9Q4KSV7</accession>
<protein>
    <recommendedName>
        <fullName evidence="1">ATPase of the ABC class C-terminal domain-containing protein</fullName>
    </recommendedName>
</protein>
<dbReference type="SUPFAM" id="SSF52540">
    <property type="entry name" value="P-loop containing nucleoside triphosphate hydrolases"/>
    <property type="match status" value="1"/>
</dbReference>
<dbReference type="Gene3D" id="3.40.50.300">
    <property type="entry name" value="P-loop containing nucleotide triphosphate hydrolases"/>
    <property type="match status" value="1"/>
</dbReference>
<gene>
    <name evidence="2" type="ORF">L0665_05070</name>
</gene>
<dbReference type="InterPro" id="IPR027417">
    <property type="entry name" value="P-loop_NTPase"/>
</dbReference>
<dbReference type="Proteomes" id="UP001143747">
    <property type="component" value="Unassembled WGS sequence"/>
</dbReference>
<dbReference type="InterPro" id="IPR019195">
    <property type="entry name" value="ABC_ATPase_put"/>
</dbReference>
<feature type="domain" description="ATPase of the ABC class C-terminal" evidence="1">
    <location>
        <begin position="179"/>
        <end position="436"/>
    </location>
</feature>
<evidence type="ECO:0000259" key="1">
    <source>
        <dbReference type="Pfam" id="PF09818"/>
    </source>
</evidence>
<dbReference type="InterPro" id="IPR046834">
    <property type="entry name" value="ABC_ATPase_C"/>
</dbReference>